<evidence type="ECO:0000313" key="17">
    <source>
        <dbReference type="Proteomes" id="UP000092482"/>
    </source>
</evidence>
<dbReference type="Proteomes" id="UP000092482">
    <property type="component" value="Chromosome"/>
</dbReference>
<evidence type="ECO:0000256" key="4">
    <source>
        <dbReference type="ARBA" id="ARBA00022475"/>
    </source>
</evidence>
<evidence type="ECO:0000313" key="16">
    <source>
        <dbReference type="EMBL" id="ANS78328.1"/>
    </source>
</evidence>
<organism evidence="16 17">
    <name type="scientific">Serinicoccus hydrothermalis</name>
    <dbReference type="NCBI Taxonomy" id="1758689"/>
    <lineage>
        <taxon>Bacteria</taxon>
        <taxon>Bacillati</taxon>
        <taxon>Actinomycetota</taxon>
        <taxon>Actinomycetes</taxon>
        <taxon>Micrococcales</taxon>
        <taxon>Ornithinimicrobiaceae</taxon>
        <taxon>Serinicoccus</taxon>
    </lineage>
</organism>
<comment type="subcellular location">
    <subcellularLocation>
        <location evidence="1">Cell membrane</location>
        <topology evidence="1">Multi-pass membrane protein</topology>
    </subcellularLocation>
</comment>
<feature type="compositionally biased region" description="Basic and acidic residues" evidence="14">
    <location>
        <begin position="509"/>
        <end position="518"/>
    </location>
</feature>
<dbReference type="STRING" id="1758689.SGUI_0932"/>
<name>A0A1B1NA85_9MICO</name>
<gene>
    <name evidence="16" type="ORF">SGUI_0932</name>
</gene>
<dbReference type="KEGG" id="serj:SGUI_0932"/>
<feature type="transmembrane region" description="Helical" evidence="15">
    <location>
        <begin position="278"/>
        <end position="301"/>
    </location>
</feature>
<feature type="transmembrane region" description="Helical" evidence="15">
    <location>
        <begin position="452"/>
        <end position="469"/>
    </location>
</feature>
<evidence type="ECO:0000256" key="1">
    <source>
        <dbReference type="ARBA" id="ARBA00004651"/>
    </source>
</evidence>
<keyword evidence="6" id="KW-0769">Symport</keyword>
<comment type="similarity">
    <text evidence="2 13">Belongs to the sodium:solute symporter (SSF) (TC 2.A.21) family.</text>
</comment>
<keyword evidence="17" id="KW-1185">Reference proteome</keyword>
<accession>A0A1B1NA85</accession>
<feature type="transmembrane region" description="Helical" evidence="15">
    <location>
        <begin position="15"/>
        <end position="34"/>
    </location>
</feature>
<evidence type="ECO:0000256" key="14">
    <source>
        <dbReference type="SAM" id="MobiDB-lite"/>
    </source>
</evidence>
<dbReference type="PROSITE" id="PS50283">
    <property type="entry name" value="NA_SOLUT_SYMP_3"/>
    <property type="match status" value="1"/>
</dbReference>
<evidence type="ECO:0000256" key="11">
    <source>
        <dbReference type="ARBA" id="ARBA00023201"/>
    </source>
</evidence>
<feature type="region of interest" description="Disordered" evidence="14">
    <location>
        <begin position="482"/>
        <end position="518"/>
    </location>
</feature>
<feature type="transmembrane region" description="Helical" evidence="15">
    <location>
        <begin position="54"/>
        <end position="75"/>
    </location>
</feature>
<comment type="catalytic activity">
    <reaction evidence="12">
        <text>L-proline(in) + Na(+)(in) = L-proline(out) + Na(+)(out)</text>
        <dbReference type="Rhea" id="RHEA:28967"/>
        <dbReference type="ChEBI" id="CHEBI:29101"/>
        <dbReference type="ChEBI" id="CHEBI:60039"/>
    </reaction>
</comment>
<feature type="transmembrane region" description="Helical" evidence="15">
    <location>
        <begin position="170"/>
        <end position="190"/>
    </location>
</feature>
<evidence type="ECO:0000256" key="9">
    <source>
        <dbReference type="ARBA" id="ARBA00023065"/>
    </source>
</evidence>
<keyword evidence="7 15" id="KW-1133">Transmembrane helix</keyword>
<dbReference type="GO" id="GO:0006814">
    <property type="term" value="P:sodium ion transport"/>
    <property type="evidence" value="ECO:0007669"/>
    <property type="project" value="UniProtKB-KW"/>
</dbReference>
<dbReference type="GO" id="GO:0005886">
    <property type="term" value="C:plasma membrane"/>
    <property type="evidence" value="ECO:0007669"/>
    <property type="project" value="UniProtKB-SubCell"/>
</dbReference>
<feature type="transmembrane region" description="Helical" evidence="15">
    <location>
        <begin position="371"/>
        <end position="393"/>
    </location>
</feature>
<proteinExistence type="inferred from homology"/>
<evidence type="ECO:0000256" key="10">
    <source>
        <dbReference type="ARBA" id="ARBA00023136"/>
    </source>
</evidence>
<dbReference type="GO" id="GO:0015293">
    <property type="term" value="F:symporter activity"/>
    <property type="evidence" value="ECO:0007669"/>
    <property type="project" value="UniProtKB-KW"/>
</dbReference>
<evidence type="ECO:0000256" key="7">
    <source>
        <dbReference type="ARBA" id="ARBA00022989"/>
    </source>
</evidence>
<feature type="transmembrane region" description="Helical" evidence="15">
    <location>
        <begin position="202"/>
        <end position="221"/>
    </location>
</feature>
<dbReference type="CDD" id="cd10322">
    <property type="entry name" value="SLC5sbd"/>
    <property type="match status" value="1"/>
</dbReference>
<evidence type="ECO:0000256" key="8">
    <source>
        <dbReference type="ARBA" id="ARBA00023053"/>
    </source>
</evidence>
<reference evidence="16 17" key="1">
    <citation type="submission" date="2016-03" db="EMBL/GenBank/DDBJ databases">
        <title>Shallow-sea hydrothermal system.</title>
        <authorList>
            <person name="Tang K."/>
        </authorList>
    </citation>
    <scope>NUCLEOTIDE SEQUENCE [LARGE SCALE GENOMIC DNA]</scope>
    <source>
        <strain evidence="16 17">JLT9</strain>
    </source>
</reference>
<evidence type="ECO:0000256" key="5">
    <source>
        <dbReference type="ARBA" id="ARBA00022692"/>
    </source>
</evidence>
<feature type="transmembrane region" description="Helical" evidence="15">
    <location>
        <begin position="87"/>
        <end position="104"/>
    </location>
</feature>
<evidence type="ECO:0000256" key="3">
    <source>
        <dbReference type="ARBA" id="ARBA00022448"/>
    </source>
</evidence>
<evidence type="ECO:0000256" key="6">
    <source>
        <dbReference type="ARBA" id="ARBA00022847"/>
    </source>
</evidence>
<evidence type="ECO:0000256" key="15">
    <source>
        <dbReference type="SAM" id="Phobius"/>
    </source>
</evidence>
<keyword evidence="11" id="KW-0739">Sodium transport</keyword>
<keyword evidence="3" id="KW-0813">Transport</keyword>
<feature type="compositionally biased region" description="Low complexity" evidence="14">
    <location>
        <begin position="490"/>
        <end position="508"/>
    </location>
</feature>
<dbReference type="InterPro" id="IPR038377">
    <property type="entry name" value="Na/Glc_symporter_sf"/>
</dbReference>
<dbReference type="EMBL" id="CP014989">
    <property type="protein sequence ID" value="ANS78328.1"/>
    <property type="molecule type" value="Genomic_DNA"/>
</dbReference>
<dbReference type="InterPro" id="IPR050277">
    <property type="entry name" value="Sodium:Solute_Symporter"/>
</dbReference>
<keyword evidence="4" id="KW-1003">Cell membrane</keyword>
<protein>
    <submittedName>
        <fullName evidence="16">Sodium-solute symporter, putative</fullName>
    </submittedName>
</protein>
<feature type="transmembrane region" description="Helical" evidence="15">
    <location>
        <begin position="233"/>
        <end position="257"/>
    </location>
</feature>
<evidence type="ECO:0000256" key="13">
    <source>
        <dbReference type="RuleBase" id="RU362091"/>
    </source>
</evidence>
<sequence>MRKGGRMFTEGQQSVLAVTTVVYFLLLLGVSVWIGTRQIRTYDDYNVASRNVSLFPLILTYVGTAIGGSLLLGIMTNGYVSGMGQQWFNIAILVVSVLMAVFVMKRVRQMGERHHYVTIGDFSAHRFGTAARLPTTLSVLTAYCAVTGMQFVSIALVLDLVAGIPLTQGIVISWLMLTLKTVFGGLKAVIWQDAVHGTLQTVAIFGLFVLVLVVVGDVSTVTDNARAAGEGQMVSLFGIGAAEVAVYALTVGAYQIVRQDLWQRAWAGRDLKTVMTGYWISVVLMTVTIVMVVWIGVWARFGLQIESADPALIYYEVIGELLPFPLVVVLIVALMATVISCADSFFMCGASSIVNDIIRPRLARDVSQRSLLWWSRAAVIITSIIALVLALAVPRLVELWVTGTAMLVSGLLFPTLMALYLPRVSGRAGVVSMWAGLGVAVAWAVLGGSTGIHPVFLGFPVSVVTYLVLHAVDARSGALVGYAGRPPEQDPATSADPAAAGDPDAAADPDGRVSADAR</sequence>
<dbReference type="InterPro" id="IPR001734">
    <property type="entry name" value="Na/solute_symporter"/>
</dbReference>
<keyword evidence="5 15" id="KW-0812">Transmembrane</keyword>
<dbReference type="PANTHER" id="PTHR48086">
    <property type="entry name" value="SODIUM/PROLINE SYMPORTER-RELATED"/>
    <property type="match status" value="1"/>
</dbReference>
<dbReference type="AlphaFoldDB" id="A0A1B1NA85"/>
<evidence type="ECO:0000256" key="12">
    <source>
        <dbReference type="ARBA" id="ARBA00033708"/>
    </source>
</evidence>
<keyword evidence="10 15" id="KW-0472">Membrane</keyword>
<evidence type="ECO:0000256" key="2">
    <source>
        <dbReference type="ARBA" id="ARBA00006434"/>
    </source>
</evidence>
<keyword evidence="9" id="KW-0406">Ion transport</keyword>
<feature type="transmembrane region" description="Helical" evidence="15">
    <location>
        <begin position="321"/>
        <end position="350"/>
    </location>
</feature>
<dbReference type="PANTHER" id="PTHR48086:SF3">
    <property type="entry name" value="SODIUM_PROLINE SYMPORTER"/>
    <property type="match status" value="1"/>
</dbReference>
<feature type="transmembrane region" description="Helical" evidence="15">
    <location>
        <begin position="136"/>
        <end position="158"/>
    </location>
</feature>
<feature type="transmembrane region" description="Helical" evidence="15">
    <location>
        <begin position="399"/>
        <end position="421"/>
    </location>
</feature>
<feature type="transmembrane region" description="Helical" evidence="15">
    <location>
        <begin position="428"/>
        <end position="446"/>
    </location>
</feature>
<dbReference type="Pfam" id="PF00474">
    <property type="entry name" value="SSF"/>
    <property type="match status" value="1"/>
</dbReference>
<dbReference type="Gene3D" id="1.20.1730.10">
    <property type="entry name" value="Sodium/glucose cotransporter"/>
    <property type="match status" value="1"/>
</dbReference>
<keyword evidence="8" id="KW-0915">Sodium</keyword>